<dbReference type="PANTHER" id="PTHR43976">
    <property type="entry name" value="SHORT CHAIN DEHYDROGENASE"/>
    <property type="match status" value="1"/>
</dbReference>
<dbReference type="Pfam" id="PF00106">
    <property type="entry name" value="adh_short"/>
    <property type="match status" value="1"/>
</dbReference>
<evidence type="ECO:0000313" key="5">
    <source>
        <dbReference type="Proteomes" id="UP000054007"/>
    </source>
</evidence>
<dbReference type="InterPro" id="IPR036291">
    <property type="entry name" value="NAD(P)-bd_dom_sf"/>
</dbReference>
<dbReference type="GO" id="GO:0016491">
    <property type="term" value="F:oxidoreductase activity"/>
    <property type="evidence" value="ECO:0007669"/>
    <property type="project" value="UniProtKB-KW"/>
</dbReference>
<dbReference type="PRINTS" id="PR00081">
    <property type="entry name" value="GDHRDH"/>
</dbReference>
<dbReference type="PRINTS" id="PR00080">
    <property type="entry name" value="SDRFAMILY"/>
</dbReference>
<proteinExistence type="inferred from homology"/>
<accession>A0A0D7BSB3</accession>
<evidence type="ECO:0000313" key="4">
    <source>
        <dbReference type="EMBL" id="KIY73150.1"/>
    </source>
</evidence>
<keyword evidence="2" id="KW-0560">Oxidoreductase</keyword>
<dbReference type="InterPro" id="IPR051911">
    <property type="entry name" value="SDR_oxidoreductase"/>
</dbReference>
<dbReference type="AlphaFoldDB" id="A0A0D7BSB3"/>
<reference evidence="4 5" key="1">
    <citation type="journal article" date="2015" name="Fungal Genet. Biol.">
        <title>Evolution of novel wood decay mechanisms in Agaricales revealed by the genome sequences of Fistulina hepatica and Cylindrobasidium torrendii.</title>
        <authorList>
            <person name="Floudas D."/>
            <person name="Held B.W."/>
            <person name="Riley R."/>
            <person name="Nagy L.G."/>
            <person name="Koehler G."/>
            <person name="Ransdell A.S."/>
            <person name="Younus H."/>
            <person name="Chow J."/>
            <person name="Chiniquy J."/>
            <person name="Lipzen A."/>
            <person name="Tritt A."/>
            <person name="Sun H."/>
            <person name="Haridas S."/>
            <person name="LaButti K."/>
            <person name="Ohm R.A."/>
            <person name="Kues U."/>
            <person name="Blanchette R.A."/>
            <person name="Grigoriev I.V."/>
            <person name="Minto R.E."/>
            <person name="Hibbett D.S."/>
        </authorList>
    </citation>
    <scope>NUCLEOTIDE SEQUENCE [LARGE SCALE GENOMIC DNA]</scope>
    <source>
        <strain evidence="4 5">FP15055 ss-10</strain>
    </source>
</reference>
<sequence>MASSTPLVWLITGTSSGIGRELALAALRRGEKVIATTRARSMPQLDDLKAQGAAVLEMDITVPLNDLHKVAEKAIAIYGHVDVLVNNAGAFLACGATEEISPEDTFSQYNLNLFGSLNVARAFLPYMRKRRSGKVVWIGSLTGWQPTPALSMYASVKHAMRGISETMDIEISPLGLRSINIEPGYFRSKLIDPNNRNLYNNTIADYKEAMEGMDAIFKSLDGTQPGDSAKLGEAIVDIIKGQGKAAGKTIPRSLQLGDDCYEVVKKELTDRLQILEEWKEVTTGLNVSK</sequence>
<dbReference type="SUPFAM" id="SSF51735">
    <property type="entry name" value="NAD(P)-binding Rossmann-fold domains"/>
    <property type="match status" value="1"/>
</dbReference>
<dbReference type="STRING" id="1314674.A0A0D7BSB3"/>
<evidence type="ECO:0000256" key="2">
    <source>
        <dbReference type="ARBA" id="ARBA00023002"/>
    </source>
</evidence>
<comment type="similarity">
    <text evidence="1 3">Belongs to the short-chain dehydrogenases/reductases (SDR) family.</text>
</comment>
<organism evidence="4 5">
    <name type="scientific">Cylindrobasidium torrendii FP15055 ss-10</name>
    <dbReference type="NCBI Taxonomy" id="1314674"/>
    <lineage>
        <taxon>Eukaryota</taxon>
        <taxon>Fungi</taxon>
        <taxon>Dikarya</taxon>
        <taxon>Basidiomycota</taxon>
        <taxon>Agaricomycotina</taxon>
        <taxon>Agaricomycetes</taxon>
        <taxon>Agaricomycetidae</taxon>
        <taxon>Agaricales</taxon>
        <taxon>Marasmiineae</taxon>
        <taxon>Physalacriaceae</taxon>
        <taxon>Cylindrobasidium</taxon>
    </lineage>
</organism>
<dbReference type="CDD" id="cd05374">
    <property type="entry name" value="17beta-HSD-like_SDR_c"/>
    <property type="match status" value="1"/>
</dbReference>
<evidence type="ECO:0000256" key="3">
    <source>
        <dbReference type="RuleBase" id="RU000363"/>
    </source>
</evidence>
<name>A0A0D7BSB3_9AGAR</name>
<gene>
    <name evidence="4" type="ORF">CYLTODRAFT_387130</name>
</gene>
<dbReference type="InterPro" id="IPR002347">
    <property type="entry name" value="SDR_fam"/>
</dbReference>
<dbReference type="Proteomes" id="UP000054007">
    <property type="component" value="Unassembled WGS sequence"/>
</dbReference>
<dbReference type="OrthoDB" id="1274115at2759"/>
<dbReference type="PANTHER" id="PTHR43976:SF16">
    <property type="entry name" value="SHORT-CHAIN DEHYDROGENASE_REDUCTASE FAMILY PROTEIN"/>
    <property type="match status" value="1"/>
</dbReference>
<dbReference type="EMBL" id="KN880437">
    <property type="protein sequence ID" value="KIY73150.1"/>
    <property type="molecule type" value="Genomic_DNA"/>
</dbReference>
<protein>
    <submittedName>
        <fullName evidence="4">NAD-P-binding protein</fullName>
    </submittedName>
</protein>
<keyword evidence="5" id="KW-1185">Reference proteome</keyword>
<evidence type="ECO:0000256" key="1">
    <source>
        <dbReference type="ARBA" id="ARBA00006484"/>
    </source>
</evidence>
<dbReference type="Gene3D" id="3.40.50.720">
    <property type="entry name" value="NAD(P)-binding Rossmann-like Domain"/>
    <property type="match status" value="1"/>
</dbReference>